<sequence length="148" mass="17328">ACWVIHNAIKKSCSQPELTICIIRQGCIPPLINMLNYVDNDIIYVALQAIWIILQLGENLSTERNGENPYALIIEECGGTERINYFQFHENNDIQSIAYQIIDRFFFDDENESIGEKIEVNVHSEGSGSQQRQQRQQRQNDEFHFHWR</sequence>
<feature type="non-terminal residue" evidence="5">
    <location>
        <position position="1"/>
    </location>
</feature>
<gene>
    <name evidence="5" type="ORF">AMORRO_LOCUS8750</name>
</gene>
<evidence type="ECO:0000256" key="3">
    <source>
        <dbReference type="ARBA" id="ARBA00022927"/>
    </source>
</evidence>
<comment type="caution">
    <text evidence="5">The sequence shown here is derived from an EMBL/GenBank/DDBJ whole genome shotgun (WGS) entry which is preliminary data.</text>
</comment>
<feature type="compositionally biased region" description="Basic and acidic residues" evidence="4">
    <location>
        <begin position="138"/>
        <end position="148"/>
    </location>
</feature>
<dbReference type="Gene3D" id="1.25.10.10">
    <property type="entry name" value="Leucine-rich Repeat Variant"/>
    <property type="match status" value="1"/>
</dbReference>
<evidence type="ECO:0000256" key="1">
    <source>
        <dbReference type="ARBA" id="ARBA00010394"/>
    </source>
</evidence>
<evidence type="ECO:0000313" key="5">
    <source>
        <dbReference type="EMBL" id="CAG8623100.1"/>
    </source>
</evidence>
<dbReference type="InterPro" id="IPR000225">
    <property type="entry name" value="Armadillo"/>
</dbReference>
<dbReference type="InterPro" id="IPR032413">
    <property type="entry name" value="Arm_3"/>
</dbReference>
<dbReference type="Pfam" id="PF00514">
    <property type="entry name" value="Arm"/>
    <property type="match status" value="1"/>
</dbReference>
<dbReference type="AlphaFoldDB" id="A0A9N9GQS4"/>
<feature type="region of interest" description="Disordered" evidence="4">
    <location>
        <begin position="123"/>
        <end position="148"/>
    </location>
</feature>
<dbReference type="PANTHER" id="PTHR23316">
    <property type="entry name" value="IMPORTIN ALPHA"/>
    <property type="match status" value="1"/>
</dbReference>
<dbReference type="OrthoDB" id="29145at2759"/>
<organism evidence="5 6">
    <name type="scientific">Acaulospora morrowiae</name>
    <dbReference type="NCBI Taxonomy" id="94023"/>
    <lineage>
        <taxon>Eukaryota</taxon>
        <taxon>Fungi</taxon>
        <taxon>Fungi incertae sedis</taxon>
        <taxon>Mucoromycota</taxon>
        <taxon>Glomeromycotina</taxon>
        <taxon>Glomeromycetes</taxon>
        <taxon>Diversisporales</taxon>
        <taxon>Acaulosporaceae</taxon>
        <taxon>Acaulospora</taxon>
    </lineage>
</organism>
<dbReference type="Pfam" id="PF16186">
    <property type="entry name" value="Arm_3"/>
    <property type="match status" value="1"/>
</dbReference>
<dbReference type="EMBL" id="CAJVPV010007800">
    <property type="protein sequence ID" value="CAG8623100.1"/>
    <property type="molecule type" value="Genomic_DNA"/>
</dbReference>
<dbReference type="SUPFAM" id="SSF48371">
    <property type="entry name" value="ARM repeat"/>
    <property type="match status" value="1"/>
</dbReference>
<protein>
    <submittedName>
        <fullName evidence="5">2469_t:CDS:1</fullName>
    </submittedName>
</protein>
<dbReference type="SMART" id="SM00185">
    <property type="entry name" value="ARM"/>
    <property type="match status" value="1"/>
</dbReference>
<reference evidence="5" key="1">
    <citation type="submission" date="2021-06" db="EMBL/GenBank/DDBJ databases">
        <authorList>
            <person name="Kallberg Y."/>
            <person name="Tangrot J."/>
            <person name="Rosling A."/>
        </authorList>
    </citation>
    <scope>NUCLEOTIDE SEQUENCE</scope>
    <source>
        <strain evidence="5">CL551</strain>
    </source>
</reference>
<keyword evidence="2" id="KW-0813">Transport</keyword>
<name>A0A9N9GQS4_9GLOM</name>
<dbReference type="InterPro" id="IPR011989">
    <property type="entry name" value="ARM-like"/>
</dbReference>
<proteinExistence type="inferred from homology"/>
<comment type="similarity">
    <text evidence="1">Belongs to the importin alpha family.</text>
</comment>
<dbReference type="Proteomes" id="UP000789342">
    <property type="component" value="Unassembled WGS sequence"/>
</dbReference>
<accession>A0A9N9GQS4</accession>
<dbReference type="InterPro" id="IPR016024">
    <property type="entry name" value="ARM-type_fold"/>
</dbReference>
<evidence type="ECO:0000313" key="6">
    <source>
        <dbReference type="Proteomes" id="UP000789342"/>
    </source>
</evidence>
<keyword evidence="6" id="KW-1185">Reference proteome</keyword>
<evidence type="ECO:0000256" key="4">
    <source>
        <dbReference type="SAM" id="MobiDB-lite"/>
    </source>
</evidence>
<dbReference type="GO" id="GO:0015031">
    <property type="term" value="P:protein transport"/>
    <property type="evidence" value="ECO:0007669"/>
    <property type="project" value="UniProtKB-KW"/>
</dbReference>
<keyword evidence="3" id="KW-0653">Protein transport</keyword>
<evidence type="ECO:0000256" key="2">
    <source>
        <dbReference type="ARBA" id="ARBA00022448"/>
    </source>
</evidence>